<dbReference type="GO" id="GO:0006351">
    <property type="term" value="P:DNA-templated transcription"/>
    <property type="evidence" value="ECO:0007669"/>
    <property type="project" value="TreeGrafter"/>
</dbReference>
<reference evidence="6 7" key="1">
    <citation type="submission" date="2018-04" db="EMBL/GenBank/DDBJ databases">
        <title>Bacteria isolated from cave deposits of Manipur.</title>
        <authorList>
            <person name="Sahoo D."/>
            <person name="Sarangthem I."/>
            <person name="Nandeibam J."/>
        </authorList>
    </citation>
    <scope>NUCLEOTIDE SEQUENCE [LARGE SCALE GENOMIC DNA]</scope>
    <source>
        <strain evidence="7">mrc11</strain>
    </source>
</reference>
<evidence type="ECO:0000313" key="7">
    <source>
        <dbReference type="Proteomes" id="UP000249166"/>
    </source>
</evidence>
<name>A0A328HI34_ARTGO</name>
<dbReference type="PANTHER" id="PTHR30537:SF3">
    <property type="entry name" value="TRANSCRIPTIONAL REGULATORY PROTEIN"/>
    <property type="match status" value="1"/>
</dbReference>
<dbReference type="GO" id="GO:0043565">
    <property type="term" value="F:sequence-specific DNA binding"/>
    <property type="evidence" value="ECO:0007669"/>
    <property type="project" value="TreeGrafter"/>
</dbReference>
<keyword evidence="2" id="KW-0805">Transcription regulation</keyword>
<dbReference type="AlphaFoldDB" id="A0A328HI34"/>
<sequence>MHTDERLAVDQRRLPSPDDLLILLTVARLGRFNAVAETLGTTHTTISRRILALDKQLGGRTLERSPHGWELTQLGASAVEAAEAIESTLGSLSGLISQDQSALSGLVRVATTDGVGAVFVTPALVRLQQQNPQLNIEMLSATRKVSQNRSGVDLEIVVGRTDVSNAQTIFLSNYYLRLYASPGYAAAHGLPETLDDVGQHGFVSYVESALQVAELGHRWSSQLPMPSSSFQATSVFAQMEAVRQGAGIGLLPNFMVAGQPDFVPVLADDFERQLPIWAVARPESLRSAAVQAVVASLKEEVKARAGVLAG</sequence>
<dbReference type="Gene3D" id="3.40.190.290">
    <property type="match status" value="1"/>
</dbReference>
<comment type="similarity">
    <text evidence="1">Belongs to the LysR transcriptional regulatory family.</text>
</comment>
<keyword evidence="3" id="KW-0238">DNA-binding</keyword>
<dbReference type="PANTHER" id="PTHR30537">
    <property type="entry name" value="HTH-TYPE TRANSCRIPTIONAL REGULATOR"/>
    <property type="match status" value="1"/>
</dbReference>
<evidence type="ECO:0000256" key="1">
    <source>
        <dbReference type="ARBA" id="ARBA00009437"/>
    </source>
</evidence>
<dbReference type="Gene3D" id="1.10.10.10">
    <property type="entry name" value="Winged helix-like DNA-binding domain superfamily/Winged helix DNA-binding domain"/>
    <property type="match status" value="1"/>
</dbReference>
<evidence type="ECO:0000313" key="6">
    <source>
        <dbReference type="EMBL" id="RAM36673.1"/>
    </source>
</evidence>
<dbReference type="SUPFAM" id="SSF53850">
    <property type="entry name" value="Periplasmic binding protein-like II"/>
    <property type="match status" value="1"/>
</dbReference>
<evidence type="ECO:0000256" key="4">
    <source>
        <dbReference type="ARBA" id="ARBA00023163"/>
    </source>
</evidence>
<evidence type="ECO:0000256" key="3">
    <source>
        <dbReference type="ARBA" id="ARBA00023125"/>
    </source>
</evidence>
<dbReference type="Pfam" id="PF00126">
    <property type="entry name" value="HTH_1"/>
    <property type="match status" value="1"/>
</dbReference>
<dbReference type="OrthoDB" id="570111at2"/>
<dbReference type="InterPro" id="IPR058163">
    <property type="entry name" value="LysR-type_TF_proteobact-type"/>
</dbReference>
<dbReference type="EMBL" id="QLNP01000089">
    <property type="protein sequence ID" value="RAM36673.1"/>
    <property type="molecule type" value="Genomic_DNA"/>
</dbReference>
<dbReference type="InterPro" id="IPR005119">
    <property type="entry name" value="LysR_subst-bd"/>
</dbReference>
<gene>
    <name evidence="6" type="ORF">DBZ45_14455</name>
</gene>
<dbReference type="InterPro" id="IPR036388">
    <property type="entry name" value="WH-like_DNA-bd_sf"/>
</dbReference>
<accession>A0A328HI34</accession>
<proteinExistence type="inferred from homology"/>
<dbReference type="InterPro" id="IPR000847">
    <property type="entry name" value="LysR_HTH_N"/>
</dbReference>
<dbReference type="Proteomes" id="UP000249166">
    <property type="component" value="Unassembled WGS sequence"/>
</dbReference>
<protein>
    <submittedName>
        <fullName evidence="6">LysR family transcriptional regulator</fullName>
    </submittedName>
</protein>
<evidence type="ECO:0000256" key="2">
    <source>
        <dbReference type="ARBA" id="ARBA00023015"/>
    </source>
</evidence>
<dbReference type="InterPro" id="IPR036390">
    <property type="entry name" value="WH_DNA-bd_sf"/>
</dbReference>
<dbReference type="GO" id="GO:0003700">
    <property type="term" value="F:DNA-binding transcription factor activity"/>
    <property type="evidence" value="ECO:0007669"/>
    <property type="project" value="InterPro"/>
</dbReference>
<feature type="domain" description="HTH lysR-type" evidence="5">
    <location>
        <begin position="15"/>
        <end position="72"/>
    </location>
</feature>
<organism evidence="6 7">
    <name type="scientific">Arthrobacter globiformis</name>
    <dbReference type="NCBI Taxonomy" id="1665"/>
    <lineage>
        <taxon>Bacteria</taxon>
        <taxon>Bacillati</taxon>
        <taxon>Actinomycetota</taxon>
        <taxon>Actinomycetes</taxon>
        <taxon>Micrococcales</taxon>
        <taxon>Micrococcaceae</taxon>
        <taxon>Arthrobacter</taxon>
    </lineage>
</organism>
<comment type="caution">
    <text evidence="6">The sequence shown here is derived from an EMBL/GenBank/DDBJ whole genome shotgun (WGS) entry which is preliminary data.</text>
</comment>
<dbReference type="PROSITE" id="PS50931">
    <property type="entry name" value="HTH_LYSR"/>
    <property type="match status" value="1"/>
</dbReference>
<dbReference type="Pfam" id="PF03466">
    <property type="entry name" value="LysR_substrate"/>
    <property type="match status" value="1"/>
</dbReference>
<keyword evidence="4" id="KW-0804">Transcription</keyword>
<evidence type="ECO:0000259" key="5">
    <source>
        <dbReference type="PROSITE" id="PS50931"/>
    </source>
</evidence>
<dbReference type="RefSeq" id="WP_111904570.1">
    <property type="nucleotide sequence ID" value="NZ_QLNP01000089.1"/>
</dbReference>
<dbReference type="SUPFAM" id="SSF46785">
    <property type="entry name" value="Winged helix' DNA-binding domain"/>
    <property type="match status" value="1"/>
</dbReference>